<dbReference type="Gene3D" id="2.10.230.10">
    <property type="entry name" value="Heat shock protein DnaJ, cysteine-rich domain"/>
    <property type="match status" value="1"/>
</dbReference>
<accession>B8LL53</accession>
<name>B8LL53_PICSI</name>
<dbReference type="InterPro" id="IPR036410">
    <property type="entry name" value="HSP_DnaJ_Cys-rich_dom_sf"/>
</dbReference>
<organism evidence="3">
    <name type="scientific">Picea sitchensis</name>
    <name type="common">Sitka spruce</name>
    <name type="synonym">Pinus sitchensis</name>
    <dbReference type="NCBI Taxonomy" id="3332"/>
    <lineage>
        <taxon>Eukaryota</taxon>
        <taxon>Viridiplantae</taxon>
        <taxon>Streptophyta</taxon>
        <taxon>Embryophyta</taxon>
        <taxon>Tracheophyta</taxon>
        <taxon>Spermatophyta</taxon>
        <taxon>Pinopsida</taxon>
        <taxon>Pinidae</taxon>
        <taxon>Conifers I</taxon>
        <taxon>Pinales</taxon>
        <taxon>Pinaceae</taxon>
        <taxon>Picea</taxon>
    </lineage>
</organism>
<reference evidence="3" key="1">
    <citation type="submission" date="2007-06" db="EMBL/GenBank/DDBJ databases">
        <title>Full length cDNA sequences from Sitka Spruce (Picea sitchensis).</title>
        <authorList>
            <person name="Ralph S.G."/>
            <person name="Chun H.E."/>
            <person name="Liao N."/>
            <person name="Ali J."/>
            <person name="Reid K."/>
            <person name="Kolosova N."/>
            <person name="Cooper N."/>
            <person name="Cullis C."/>
            <person name="Jancsik S."/>
            <person name="Moore R."/>
            <person name="Mayo M."/>
            <person name="Wagner S."/>
            <person name="Holt R.A."/>
            <person name="Jones S.J.M."/>
            <person name="Marra M.A."/>
            <person name="Ritland C.E."/>
            <person name="Ritland K."/>
            <person name="Bohlmann J."/>
        </authorList>
    </citation>
    <scope>NUCLEOTIDE SEQUENCE</scope>
    <source>
        <tissue evidence="3">Green portion of the leader tissue</tissue>
    </source>
</reference>
<feature type="region of interest" description="Disordered" evidence="1">
    <location>
        <begin position="48"/>
        <end position="73"/>
    </location>
</feature>
<dbReference type="Pfam" id="PF25436">
    <property type="entry name" value="BSD2_CRD"/>
    <property type="match status" value="1"/>
</dbReference>
<evidence type="ECO:0000256" key="1">
    <source>
        <dbReference type="SAM" id="MobiDB-lite"/>
    </source>
</evidence>
<dbReference type="PANTHER" id="PTHR15852">
    <property type="entry name" value="PLASTID TRANSCRIPTIONALLY ACTIVE PROTEIN"/>
    <property type="match status" value="1"/>
</dbReference>
<dbReference type="InterPro" id="IPR057453">
    <property type="entry name" value="BSD2_CRD"/>
</dbReference>
<evidence type="ECO:0000313" key="3">
    <source>
        <dbReference type="EMBL" id="ABR16383.1"/>
    </source>
</evidence>
<dbReference type="EMBL" id="EF676482">
    <property type="protein sequence ID" value="ABR16383.1"/>
    <property type="molecule type" value="mRNA"/>
</dbReference>
<dbReference type="SUPFAM" id="SSF57938">
    <property type="entry name" value="DnaJ/Hsp40 cysteine-rich domain"/>
    <property type="match status" value="1"/>
</dbReference>
<sequence>MAVAPSSAFTGTRHLLVSDNPFKQKPQLPATKVPPAKHLRHNNIRVEQSLSPGEPRKRFSVRTKASQGATPAKKNSILCPDCDGNGMVACSQCKGNGVNSVDHFNGRFKAGATCWLCRGKRETLCGNCSGAGFMGGFMTTPDG</sequence>
<dbReference type="PANTHER" id="PTHR15852:SF51">
    <property type="entry name" value="PROTEIN BUNDLE SHEATH DEFECTIVE 2, CHLOROPLASTIC"/>
    <property type="match status" value="1"/>
</dbReference>
<protein>
    <recommendedName>
        <fullName evidence="2">BSD2 cysteine rich domain-containing protein</fullName>
    </recommendedName>
</protein>
<evidence type="ECO:0000259" key="2">
    <source>
        <dbReference type="Pfam" id="PF25436"/>
    </source>
</evidence>
<dbReference type="AlphaFoldDB" id="B8LL53"/>
<proteinExistence type="evidence at transcript level"/>
<feature type="domain" description="BSD2 cysteine rich" evidence="2">
    <location>
        <begin position="75"/>
        <end position="142"/>
    </location>
</feature>